<dbReference type="SUPFAM" id="SSF81301">
    <property type="entry name" value="Nucleotidyltransferase"/>
    <property type="match status" value="1"/>
</dbReference>
<dbReference type="Proteomes" id="UP001231941">
    <property type="component" value="Unassembled WGS sequence"/>
</dbReference>
<dbReference type="Pfam" id="PF07827">
    <property type="entry name" value="KNTase_C"/>
    <property type="match status" value="1"/>
</dbReference>
<dbReference type="CDD" id="cd05403">
    <property type="entry name" value="NT_KNTase_like"/>
    <property type="match status" value="1"/>
</dbReference>
<accession>A0ABT9J6G4</accession>
<sequence length="368" mass="42839">MLDVFQIADILVEKVKKEYKEDIAVIAYYGSYALGKANEKSDLDFFFIPNNPKGNEASIQFIIDGIGFDFWPISWEYAEKMASFEDRTTIIADSKILYVRSEEDENRFNELKKSIDNMKTGSENRNKLLDQAITELHKSYLFLYKMNKDEVKNSLTLMRVEAFNVVTTVLKSLALLNQTYFTRGWGQNMDQISNLSIKPDLLENWINNIISLQSCEQIKLTSEELVESVQNIIESQQKTTSEHQAFSDVFNGYYEEVKSNFNKIITACEKDDLYTAFFISIQTQTILSYFLGRAEHGVWYSDLSSYQIVDDLYHQFHFPDLIQNSNNLRLLKELVIELEDKFSKLLKSSGVKFNVFNNIEEFRSFIEN</sequence>
<evidence type="ECO:0000259" key="2">
    <source>
        <dbReference type="Pfam" id="PF07827"/>
    </source>
</evidence>
<reference evidence="3 4" key="1">
    <citation type="submission" date="2023-08" db="EMBL/GenBank/DDBJ databases">
        <authorList>
            <person name="Park J.-S."/>
        </authorList>
    </citation>
    <scope>NUCLEOTIDE SEQUENCE [LARGE SCALE GENOMIC DNA]</scope>
    <source>
        <strain evidence="3 4">2205SS18-9</strain>
    </source>
</reference>
<dbReference type="RefSeq" id="WP_305994490.1">
    <property type="nucleotide sequence ID" value="NZ_JAVAMP010000028.1"/>
</dbReference>
<dbReference type="Gene3D" id="1.20.120.330">
    <property type="entry name" value="Nucleotidyltransferases domain 2"/>
    <property type="match status" value="1"/>
</dbReference>
<name>A0ABT9J6G4_9BACL</name>
<dbReference type="EC" id="2.7.7.-" evidence="3"/>
<dbReference type="Pfam" id="PF01909">
    <property type="entry name" value="NTP_transf_2"/>
    <property type="match status" value="1"/>
</dbReference>
<dbReference type="EMBL" id="JAVAMP010000028">
    <property type="protein sequence ID" value="MDP5277190.1"/>
    <property type="molecule type" value="Genomic_DNA"/>
</dbReference>
<proteinExistence type="predicted"/>
<dbReference type="Gene3D" id="3.30.460.10">
    <property type="entry name" value="Beta Polymerase, domain 2"/>
    <property type="match status" value="1"/>
</dbReference>
<dbReference type="InterPro" id="IPR043519">
    <property type="entry name" value="NT_sf"/>
</dbReference>
<feature type="domain" description="Kanamycin nucleotidyltransferase C-terminal" evidence="2">
    <location>
        <begin position="107"/>
        <end position="234"/>
    </location>
</feature>
<dbReference type="InterPro" id="IPR002934">
    <property type="entry name" value="Polymerase_NTP_transf_dom"/>
</dbReference>
<keyword evidence="4" id="KW-1185">Reference proteome</keyword>
<organism evidence="3 4">
    <name type="scientific">Chengkuizengella axinellae</name>
    <dbReference type="NCBI Taxonomy" id="3064388"/>
    <lineage>
        <taxon>Bacteria</taxon>
        <taxon>Bacillati</taxon>
        <taxon>Bacillota</taxon>
        <taxon>Bacilli</taxon>
        <taxon>Bacillales</taxon>
        <taxon>Paenibacillaceae</taxon>
        <taxon>Chengkuizengella</taxon>
    </lineage>
</organism>
<feature type="domain" description="Polymerase nucleotidyl transferase" evidence="1">
    <location>
        <begin position="11"/>
        <end position="54"/>
    </location>
</feature>
<evidence type="ECO:0000313" key="3">
    <source>
        <dbReference type="EMBL" id="MDP5277190.1"/>
    </source>
</evidence>
<evidence type="ECO:0000259" key="1">
    <source>
        <dbReference type="Pfam" id="PF01909"/>
    </source>
</evidence>
<comment type="caution">
    <text evidence="3">The sequence shown here is derived from an EMBL/GenBank/DDBJ whole genome shotgun (WGS) entry which is preliminary data.</text>
</comment>
<keyword evidence="3" id="KW-0808">Transferase</keyword>
<dbReference type="GO" id="GO:0016779">
    <property type="term" value="F:nucleotidyltransferase activity"/>
    <property type="evidence" value="ECO:0007669"/>
    <property type="project" value="UniProtKB-KW"/>
</dbReference>
<dbReference type="InterPro" id="IPR012481">
    <property type="entry name" value="KNTase_C"/>
</dbReference>
<protein>
    <submittedName>
        <fullName evidence="3">Nucleotidyltransferase domain-containing protein</fullName>
        <ecNumber evidence="3">2.7.7.-</ecNumber>
    </submittedName>
</protein>
<evidence type="ECO:0000313" key="4">
    <source>
        <dbReference type="Proteomes" id="UP001231941"/>
    </source>
</evidence>
<keyword evidence="3" id="KW-0548">Nucleotidyltransferase</keyword>
<gene>
    <name evidence="3" type="ORF">Q5Y73_24195</name>
</gene>